<reference evidence="1" key="1">
    <citation type="journal article" date="2020" name="Nature">
        <title>Giant virus diversity and host interactions through global metagenomics.</title>
        <authorList>
            <person name="Schulz F."/>
            <person name="Roux S."/>
            <person name="Paez-Espino D."/>
            <person name="Jungbluth S."/>
            <person name="Walsh D.A."/>
            <person name="Denef V.J."/>
            <person name="McMahon K.D."/>
            <person name="Konstantinidis K.T."/>
            <person name="Eloe-Fadrosh E.A."/>
            <person name="Kyrpides N.C."/>
            <person name="Woyke T."/>
        </authorList>
    </citation>
    <scope>NUCLEOTIDE SEQUENCE</scope>
    <source>
        <strain evidence="1">GVMAG-M-3300024336-7</strain>
    </source>
</reference>
<sequence length="393" mass="42591">MSDADIKRALEASRASYAEEMTFERVLETSIAEEADRSARESRAGYSAMQLRDCPSHMEHLVHSRRAWECVCSFYNILGGHRCRKCGHDRVMSLNEVGEIAHNDAVEVEGAIEVAKCLAALEAPMVPSERTKSGGTDDALARTLEMSRLSYTMSTPATPEILRDAAMIFSDRVERNLDGSNETILLSDEGHLSMLVGGTEVRIVNGCALASVVVSLLRSPGCSSLAMTYLARGLVLLGAGLFHRCAKITPTIGVVEALVAGRLSCAGAGEKTLPDMFGMHMGIRQVQTASARFGTAASSGDPRHEVPTVLVTRKGELAQVCEGGKRSATVAHSGGHFEPSRRSGDTWMATAHFHVEKRGGKRFIFVSTKIGDVSLREMCDRRKRDAFVAECTR</sequence>
<proteinExistence type="predicted"/>
<protein>
    <submittedName>
        <fullName evidence="1">Uncharacterized protein</fullName>
    </submittedName>
</protein>
<dbReference type="AlphaFoldDB" id="A0A6C0IV02"/>
<organism evidence="1">
    <name type="scientific">viral metagenome</name>
    <dbReference type="NCBI Taxonomy" id="1070528"/>
    <lineage>
        <taxon>unclassified sequences</taxon>
        <taxon>metagenomes</taxon>
        <taxon>organismal metagenomes</taxon>
    </lineage>
</organism>
<evidence type="ECO:0000313" key="1">
    <source>
        <dbReference type="EMBL" id="QHT96912.1"/>
    </source>
</evidence>
<accession>A0A6C0IV02</accession>
<dbReference type="EMBL" id="MN740269">
    <property type="protein sequence ID" value="QHT96912.1"/>
    <property type="molecule type" value="Genomic_DNA"/>
</dbReference>
<name>A0A6C0IV02_9ZZZZ</name>